<dbReference type="PANTHER" id="PTHR37984:SF5">
    <property type="entry name" value="PROTEIN NYNRIN-LIKE"/>
    <property type="match status" value="1"/>
</dbReference>
<dbReference type="GO" id="GO:0003676">
    <property type="term" value="F:nucleic acid binding"/>
    <property type="evidence" value="ECO:0007669"/>
    <property type="project" value="InterPro"/>
</dbReference>
<keyword evidence="6" id="KW-0378">Hydrolase</keyword>
<dbReference type="InterPro" id="IPR036397">
    <property type="entry name" value="RNaseH_sf"/>
</dbReference>
<keyword evidence="4" id="KW-0540">Nuclease</keyword>
<dbReference type="AlphaFoldDB" id="A0A2S2QKU2"/>
<dbReference type="FunFam" id="3.10.20.370:FF:000001">
    <property type="entry name" value="Retrovirus-related Pol polyprotein from transposon 17.6-like protein"/>
    <property type="match status" value="1"/>
</dbReference>
<dbReference type="InterPro" id="IPR012337">
    <property type="entry name" value="RNaseH-like_sf"/>
</dbReference>
<evidence type="ECO:0000256" key="4">
    <source>
        <dbReference type="ARBA" id="ARBA00022722"/>
    </source>
</evidence>
<dbReference type="FunFam" id="1.10.340.70:FF:000004">
    <property type="entry name" value="Retrovirus-related Pol polyprotein from transposon 297-like Protein"/>
    <property type="match status" value="1"/>
</dbReference>
<dbReference type="InterPro" id="IPR050951">
    <property type="entry name" value="Retrovirus_Pol_polyprotein"/>
</dbReference>
<dbReference type="OrthoDB" id="6595084at2759"/>
<dbReference type="PROSITE" id="PS50994">
    <property type="entry name" value="INTEGRASE"/>
    <property type="match status" value="1"/>
</dbReference>
<dbReference type="InterPro" id="IPR041588">
    <property type="entry name" value="Integrase_H2C2"/>
</dbReference>
<dbReference type="InterPro" id="IPR041373">
    <property type="entry name" value="RT_RNaseH"/>
</dbReference>
<evidence type="ECO:0000256" key="5">
    <source>
        <dbReference type="ARBA" id="ARBA00022759"/>
    </source>
</evidence>
<sequence length="579" mass="67908">MSAPVLAAFDDNKKIVIQTDSSQSGVGCCLMQDNKPISYASRSLTETEKQWAQIEKKMNAILYACTKFHNFIYGRRITVHTDHKPIVSIMNKEYNKIKNNRLKRIKTKLAIYDLEVKYLPGKQMHIADYLSRDYIIKNIKDDVSINDVVHSINSEKIQFSDEKLLQFQKETINDPCLNKVKLYYNNNWPNDKTKLPFKGKLYNFWKLRNDITVNNNLIYIDARLIVPFKLRPFILELLHETHIGMTKTIKRARSYYYWPNMANDIESFISKCSLCARYQNKKFKEPLLNHSIPDKPFIKIGVDIGEYGGVSYLIINDYYSKWLDIKKLSSKSADSIIKILKNVFSYFGIPKLCVSDNVPFNSKQFLDFAKEWKFKVITTSPNYAQSNEFAEKSVGIAKTMLKKSILTGKDIDLYLLDYRSTPVAGLEYTPSELLMSRKIRTKLPINEKLLYPQIPIDAYAKMLAQQNIQKCQYDKNVRIKENKFAVNDSILYLKDNVWEKGTIIKKCEEPRSFIIKNENNKLFRRTSRHVRYDNGKIEERENLECERERRKEIGNKNKETVISKVSRKGRIIRKPHRYM</sequence>
<protein>
    <recommendedName>
        <fullName evidence="1">RNA-directed DNA polymerase</fullName>
        <ecNumber evidence="1">2.7.7.49</ecNumber>
    </recommendedName>
</protein>
<dbReference type="EC" id="2.7.7.49" evidence="1"/>
<dbReference type="GO" id="GO:0003964">
    <property type="term" value="F:RNA-directed DNA polymerase activity"/>
    <property type="evidence" value="ECO:0007669"/>
    <property type="project" value="UniProtKB-KW"/>
</dbReference>
<dbReference type="CDD" id="cd09274">
    <property type="entry name" value="RNase_HI_RT_Ty3"/>
    <property type="match status" value="1"/>
</dbReference>
<dbReference type="Gene3D" id="1.10.340.70">
    <property type="match status" value="1"/>
</dbReference>
<keyword evidence="3" id="KW-0548">Nucleotidyltransferase</keyword>
<dbReference type="GO" id="GO:0015074">
    <property type="term" value="P:DNA integration"/>
    <property type="evidence" value="ECO:0007669"/>
    <property type="project" value="InterPro"/>
</dbReference>
<evidence type="ECO:0000313" key="9">
    <source>
        <dbReference type="EMBL" id="MBY78301.1"/>
    </source>
</evidence>
<dbReference type="Gene3D" id="3.30.420.10">
    <property type="entry name" value="Ribonuclease H-like superfamily/Ribonuclease H"/>
    <property type="match status" value="1"/>
</dbReference>
<keyword evidence="2" id="KW-0808">Transferase</keyword>
<name>A0A2S2QKU2_9HEMI</name>
<evidence type="ECO:0000259" key="8">
    <source>
        <dbReference type="PROSITE" id="PS50994"/>
    </source>
</evidence>
<feature type="domain" description="Integrase catalytic" evidence="8">
    <location>
        <begin position="292"/>
        <end position="463"/>
    </location>
</feature>
<dbReference type="GO" id="GO:0016787">
    <property type="term" value="F:hydrolase activity"/>
    <property type="evidence" value="ECO:0007669"/>
    <property type="project" value="UniProtKB-KW"/>
</dbReference>
<dbReference type="Pfam" id="PF17917">
    <property type="entry name" value="RT_RNaseH"/>
    <property type="match status" value="1"/>
</dbReference>
<keyword evidence="7" id="KW-0695">RNA-directed DNA polymerase</keyword>
<keyword evidence="5" id="KW-0255">Endonuclease</keyword>
<dbReference type="GO" id="GO:0042575">
    <property type="term" value="C:DNA polymerase complex"/>
    <property type="evidence" value="ECO:0007669"/>
    <property type="project" value="UniProtKB-ARBA"/>
</dbReference>
<organism evidence="9">
    <name type="scientific">Sipha flava</name>
    <name type="common">yellow sugarcane aphid</name>
    <dbReference type="NCBI Taxonomy" id="143950"/>
    <lineage>
        <taxon>Eukaryota</taxon>
        <taxon>Metazoa</taxon>
        <taxon>Ecdysozoa</taxon>
        <taxon>Arthropoda</taxon>
        <taxon>Hexapoda</taxon>
        <taxon>Insecta</taxon>
        <taxon>Pterygota</taxon>
        <taxon>Neoptera</taxon>
        <taxon>Paraneoptera</taxon>
        <taxon>Hemiptera</taxon>
        <taxon>Sternorrhyncha</taxon>
        <taxon>Aphidomorpha</taxon>
        <taxon>Aphidoidea</taxon>
        <taxon>Aphididae</taxon>
        <taxon>Sipha</taxon>
    </lineage>
</organism>
<evidence type="ECO:0000256" key="7">
    <source>
        <dbReference type="ARBA" id="ARBA00022918"/>
    </source>
</evidence>
<dbReference type="PANTHER" id="PTHR37984">
    <property type="entry name" value="PROTEIN CBG26694"/>
    <property type="match status" value="1"/>
</dbReference>
<dbReference type="GO" id="GO:0004519">
    <property type="term" value="F:endonuclease activity"/>
    <property type="evidence" value="ECO:0007669"/>
    <property type="project" value="UniProtKB-KW"/>
</dbReference>
<dbReference type="FunFam" id="3.30.420.10:FF:000063">
    <property type="entry name" value="Retrovirus-related Pol polyprotein from transposon 297-like Protein"/>
    <property type="match status" value="1"/>
</dbReference>
<dbReference type="InterPro" id="IPR043502">
    <property type="entry name" value="DNA/RNA_pol_sf"/>
</dbReference>
<dbReference type="EMBL" id="GGMS01009098">
    <property type="protein sequence ID" value="MBY78301.1"/>
    <property type="molecule type" value="Transcribed_RNA"/>
</dbReference>
<gene>
    <name evidence="9" type="primary">TY3B-I_9</name>
    <name evidence="9" type="ORF">g.169228</name>
</gene>
<dbReference type="Pfam" id="PF17921">
    <property type="entry name" value="Integrase_H2C2"/>
    <property type="match status" value="1"/>
</dbReference>
<reference evidence="9" key="1">
    <citation type="submission" date="2018-04" db="EMBL/GenBank/DDBJ databases">
        <title>Transcriptome assembly of Sipha flava.</title>
        <authorList>
            <person name="Scully E.D."/>
            <person name="Geib S.M."/>
            <person name="Palmer N.A."/>
            <person name="Koch K."/>
            <person name="Bradshaw J."/>
            <person name="Heng-Moss T."/>
            <person name="Sarath G."/>
        </authorList>
    </citation>
    <scope>NUCLEOTIDE SEQUENCE</scope>
</reference>
<evidence type="ECO:0000256" key="6">
    <source>
        <dbReference type="ARBA" id="ARBA00022801"/>
    </source>
</evidence>
<proteinExistence type="predicted"/>
<dbReference type="SUPFAM" id="SSF56672">
    <property type="entry name" value="DNA/RNA polymerases"/>
    <property type="match status" value="1"/>
</dbReference>
<dbReference type="SUPFAM" id="SSF53098">
    <property type="entry name" value="Ribonuclease H-like"/>
    <property type="match status" value="1"/>
</dbReference>
<dbReference type="InterPro" id="IPR001584">
    <property type="entry name" value="Integrase_cat-core"/>
</dbReference>
<evidence type="ECO:0000256" key="2">
    <source>
        <dbReference type="ARBA" id="ARBA00022679"/>
    </source>
</evidence>
<evidence type="ECO:0000256" key="1">
    <source>
        <dbReference type="ARBA" id="ARBA00012493"/>
    </source>
</evidence>
<accession>A0A2S2QKU2</accession>
<dbReference type="Gene3D" id="3.10.20.370">
    <property type="match status" value="1"/>
</dbReference>
<evidence type="ECO:0000256" key="3">
    <source>
        <dbReference type="ARBA" id="ARBA00022695"/>
    </source>
</evidence>